<evidence type="ECO:0000313" key="1">
    <source>
        <dbReference type="EMBL" id="XCH21948.1"/>
    </source>
</evidence>
<dbReference type="EMBL" id="CP159289">
    <property type="protein sequence ID" value="XCH21948.1"/>
    <property type="molecule type" value="Genomic_DNA"/>
</dbReference>
<protein>
    <submittedName>
        <fullName evidence="1">Uncharacterized protein</fullName>
    </submittedName>
</protein>
<accession>A0AAU8FC71</accession>
<proteinExistence type="predicted"/>
<sequence>MKKNVIIVLCLLSSVFVTCKDDEPFEFECTDGVLNFELLNDELNPQVRLKEVGTSSINSQIIQNENELYKKLEIVFLKKKIDFDKKSLVVISFKTNPPVSVESQVVVADCNNNRIQVTAELRSASIPVDAVNCVFAIVPKLKSYTIEFVPKYIK</sequence>
<organism evidence="1">
    <name type="scientific">Dyadobacter sp. 676</name>
    <dbReference type="NCBI Taxonomy" id="3088362"/>
    <lineage>
        <taxon>Bacteria</taxon>
        <taxon>Pseudomonadati</taxon>
        <taxon>Bacteroidota</taxon>
        <taxon>Cytophagia</taxon>
        <taxon>Cytophagales</taxon>
        <taxon>Spirosomataceae</taxon>
        <taxon>Dyadobacter</taxon>
    </lineage>
</organism>
<dbReference type="AlphaFoldDB" id="A0AAU8FC71"/>
<reference evidence="1" key="1">
    <citation type="submission" date="2024-06" db="EMBL/GenBank/DDBJ databases">
        <title>Sequencing and assembly of the genome of Dyadobacter sp. strain 676, a symbiont of Cyamopsis tetragonoloba.</title>
        <authorList>
            <person name="Guro P."/>
            <person name="Sazanova A."/>
            <person name="Kuznetsova I."/>
            <person name="Belimov A."/>
            <person name="Safronova V."/>
        </authorList>
    </citation>
    <scope>NUCLEOTIDE SEQUENCE</scope>
    <source>
        <strain evidence="1">676</strain>
    </source>
</reference>
<dbReference type="RefSeq" id="WP_353717282.1">
    <property type="nucleotide sequence ID" value="NZ_CP159289.1"/>
</dbReference>
<name>A0AAU8FC71_9BACT</name>
<gene>
    <name evidence="1" type="ORF">ABV298_16415</name>
</gene>